<feature type="compositionally biased region" description="Basic and acidic residues" evidence="1">
    <location>
        <begin position="29"/>
        <end position="38"/>
    </location>
</feature>
<dbReference type="Proteomes" id="UP001516400">
    <property type="component" value="Unassembled WGS sequence"/>
</dbReference>
<proteinExistence type="predicted"/>
<evidence type="ECO:0000256" key="1">
    <source>
        <dbReference type="SAM" id="MobiDB-lite"/>
    </source>
</evidence>
<sequence length="351" mass="40753">MENISAISPPDSGNEMVNDIRVLRKKSERKQVAKDKAQAYRTLRKKVERSRRREANISQKSIDEPTRRVDELTRGCSVTPEICKRLLFCEIFTTQLEDTVDKLPKNSKQRVSGNRINKHRLNNMVKPFLPKNRNNDNILISDWRHPTFLINNQIRDEIHEFCERDNVSRVCPGNKESGIRISYSTLLREKPYWVVQPTKWDRYTCLCVRHENFEYKLNKLNRLGELLHNSTSQCVKAYSCDITSYDCMLDLCSDFKVDKIESGNNKDTVQYFQWQVTNKDRIIKGEKKTVKLTKKLTVTSTVKDLKMPLAADISPMSRLGGIWDMMLVSYAELLGFNPQKVGAIFRILGIA</sequence>
<feature type="region of interest" description="Disordered" evidence="1">
    <location>
        <begin position="27"/>
        <end position="62"/>
    </location>
</feature>
<accession>A0ABD2N4X9</accession>
<organism evidence="2 3">
    <name type="scientific">Cryptolaemus montrouzieri</name>
    <dbReference type="NCBI Taxonomy" id="559131"/>
    <lineage>
        <taxon>Eukaryota</taxon>
        <taxon>Metazoa</taxon>
        <taxon>Ecdysozoa</taxon>
        <taxon>Arthropoda</taxon>
        <taxon>Hexapoda</taxon>
        <taxon>Insecta</taxon>
        <taxon>Pterygota</taxon>
        <taxon>Neoptera</taxon>
        <taxon>Endopterygota</taxon>
        <taxon>Coleoptera</taxon>
        <taxon>Polyphaga</taxon>
        <taxon>Cucujiformia</taxon>
        <taxon>Coccinelloidea</taxon>
        <taxon>Coccinellidae</taxon>
        <taxon>Scymninae</taxon>
        <taxon>Scymnini</taxon>
        <taxon>Cryptolaemus</taxon>
    </lineage>
</organism>
<keyword evidence="3" id="KW-1185">Reference proteome</keyword>
<dbReference type="AlphaFoldDB" id="A0ABD2N4X9"/>
<reference evidence="2 3" key="1">
    <citation type="journal article" date="2021" name="BMC Biol.">
        <title>Horizontally acquired antibacterial genes associated with adaptive radiation of ladybird beetles.</title>
        <authorList>
            <person name="Li H.S."/>
            <person name="Tang X.F."/>
            <person name="Huang Y.H."/>
            <person name="Xu Z.Y."/>
            <person name="Chen M.L."/>
            <person name="Du X.Y."/>
            <person name="Qiu B.Y."/>
            <person name="Chen P.T."/>
            <person name="Zhang W."/>
            <person name="Slipinski A."/>
            <person name="Escalona H.E."/>
            <person name="Waterhouse R.M."/>
            <person name="Zwick A."/>
            <person name="Pang H."/>
        </authorList>
    </citation>
    <scope>NUCLEOTIDE SEQUENCE [LARGE SCALE GENOMIC DNA]</scope>
    <source>
        <strain evidence="2">SYSU2018</strain>
    </source>
</reference>
<feature type="compositionally biased region" description="Basic and acidic residues" evidence="1">
    <location>
        <begin position="51"/>
        <end position="62"/>
    </location>
</feature>
<name>A0ABD2N4X9_9CUCU</name>
<evidence type="ECO:0000313" key="2">
    <source>
        <dbReference type="EMBL" id="KAL3273629.1"/>
    </source>
</evidence>
<gene>
    <name evidence="2" type="ORF">HHI36_015060</name>
</gene>
<dbReference type="EMBL" id="JABFTP020000062">
    <property type="protein sequence ID" value="KAL3273629.1"/>
    <property type="molecule type" value="Genomic_DNA"/>
</dbReference>
<comment type="caution">
    <text evidence="2">The sequence shown here is derived from an EMBL/GenBank/DDBJ whole genome shotgun (WGS) entry which is preliminary data.</text>
</comment>
<protein>
    <submittedName>
        <fullName evidence="2">Uncharacterized protein</fullName>
    </submittedName>
</protein>
<evidence type="ECO:0000313" key="3">
    <source>
        <dbReference type="Proteomes" id="UP001516400"/>
    </source>
</evidence>